<gene>
    <name evidence="4" type="ORF">ILUMI_05496</name>
</gene>
<proteinExistence type="predicted"/>
<comment type="caution">
    <text evidence="4">The sequence shown here is derived from an EMBL/GenBank/DDBJ whole genome shotgun (WGS) entry which is preliminary data.</text>
</comment>
<dbReference type="InterPro" id="IPR011990">
    <property type="entry name" value="TPR-like_helical_dom_sf"/>
</dbReference>
<keyword evidence="2 3" id="KW-0802">TPR repeat</keyword>
<feature type="repeat" description="TPR" evidence="3">
    <location>
        <begin position="481"/>
        <end position="514"/>
    </location>
</feature>
<evidence type="ECO:0000256" key="1">
    <source>
        <dbReference type="ARBA" id="ARBA00022737"/>
    </source>
</evidence>
<dbReference type="InterPro" id="IPR019734">
    <property type="entry name" value="TPR_rpt"/>
</dbReference>
<dbReference type="GO" id="GO:0055087">
    <property type="term" value="C:Ski complex"/>
    <property type="evidence" value="ECO:0007669"/>
    <property type="project" value="InterPro"/>
</dbReference>
<accession>A0A8K0DCF9</accession>
<keyword evidence="1" id="KW-0677">Repeat</keyword>
<keyword evidence="5" id="KW-1185">Reference proteome</keyword>
<feature type="repeat" description="TPR" evidence="3">
    <location>
        <begin position="551"/>
        <end position="584"/>
    </location>
</feature>
<sequence>MSSKDVKNLLKEAREAIKKKDFQTTLKLCKTVLKDDKENYMALVFLGLSLQETGPADQAPNAFRKAIQINPSNILAWNGLANYYEKIQNEDSRKELVQIYVSLLELETNEKKLGELCEKLSVLPTSHENSKAFEVMAKVVKLENLSRETLTNIWTSIASLISKLNDLPASLIDIYEEALSFVLSNSDLVTRQYYAEYLKVLYKKNKYELLFQETEKMYSLYSTDLTPLEWMCKVYNELAIEGNAVIQNKREKIEHYFGILLNIQSDSSIGLFTKSVTLYEDKNYNESKDILKQVTTSRPGLLHAWILLASCYLKLYTYNEAAQAAIKADKLLKSINNANQILRKQLDVLLPEILSRHLEDDSLRRGIEICSELLNEDPTNSVILSCLIRCYININDYSQAKSYLSKLSKLPNTHIVAKLLNAQLLHKEGNLQQAIELLQSESNVDIAEWWYDLGILYWKLKKYEKSLVPLLKAAKLDPNCYLYFLQLGYYYQKVNDIDKARRCYEKAFRINQKCIEAAVELSKIYRTQKNWDANVSLLQDATGGVLDTENRWAWLQLGLNYLAQEDYVHAIETLQYVVRTNSDSSHCWESLADAYMARGAYTSALKSFQKAAELSTNSLYPALQVANIKQSLGEHAEARTDFENILSTNKSYVLALKGIAETCIQQARQYRKNQLIGLARDCAQYALDMITIAIQQRNDLSCLWKLAGDSCFLVATLPERYCCLLVLAALAEGKPLEGNKALEQQDLYTLAERCYYKALSLLEDKVLIWHDLASCFLSHAGNCSNSEQAEQLYKKASNIIQHCVSVNPTYWQHWNLMGVIAIKGEPKNYALAQHCFINAVKAEDNSAVAWCNLGTLYLLLKDLKLANQAFSQAQRADPNYVNSWVGQALIAESLDLVDAMDLFRHSTQLGFQQQGAIGYAHWVCHTLSEAPPGAVQYSIHNMHAVPVACDALTWYTENNPEDACAWNMLGLLRERMGLKLSTAQAFRNALRLCEEKYRDKTRINYGRLLFKQQKYGQAVNIYKDVEAATFNSGSGLALSLFKDRQYEESYETYEQALHWLTDEQALQSDLLVALASMAYMFQGPDSAKTLLFQSTQLKPPSPFGLYATLSLGLLHKDLKLSKLVLQELHNLRDDPQCISHYAVLLCYTYLLQGEYDTAVRELSKLIHRHPNYVSLWLSLSILLVRLHKERPSSVPAAAKCAQLAVKLGRTNMDVTKVLCVVFLASFLTKDYKQALKAAQKAVHCYPDVAESWISLISVLKILKEKFSNLWLQKLATHVQQHLNPSSAILEWLQGQKLIKRNQ</sequence>
<dbReference type="SUPFAM" id="SSF48452">
    <property type="entry name" value="TPR-like"/>
    <property type="match status" value="5"/>
</dbReference>
<feature type="repeat" description="TPR" evidence="3">
    <location>
        <begin position="40"/>
        <end position="73"/>
    </location>
</feature>
<dbReference type="SUPFAM" id="SSF81901">
    <property type="entry name" value="HCP-like"/>
    <property type="match status" value="2"/>
</dbReference>
<protein>
    <recommendedName>
        <fullName evidence="6">Tetratricopeptide repeat protein 37</fullName>
    </recommendedName>
</protein>
<organism evidence="4 5">
    <name type="scientific">Ignelater luminosus</name>
    <name type="common">Cucubano</name>
    <name type="synonym">Pyrophorus luminosus</name>
    <dbReference type="NCBI Taxonomy" id="2038154"/>
    <lineage>
        <taxon>Eukaryota</taxon>
        <taxon>Metazoa</taxon>
        <taxon>Ecdysozoa</taxon>
        <taxon>Arthropoda</taxon>
        <taxon>Hexapoda</taxon>
        <taxon>Insecta</taxon>
        <taxon>Pterygota</taxon>
        <taxon>Neoptera</taxon>
        <taxon>Endopterygota</taxon>
        <taxon>Coleoptera</taxon>
        <taxon>Polyphaga</taxon>
        <taxon>Elateriformia</taxon>
        <taxon>Elateroidea</taxon>
        <taxon>Elateridae</taxon>
        <taxon>Agrypninae</taxon>
        <taxon>Pyrophorini</taxon>
        <taxon>Ignelater</taxon>
    </lineage>
</organism>
<evidence type="ECO:0000313" key="5">
    <source>
        <dbReference type="Proteomes" id="UP000801492"/>
    </source>
</evidence>
<dbReference type="PANTHER" id="PTHR15704:SF7">
    <property type="entry name" value="SUPERKILLER COMPLEX PROTEIN 3"/>
    <property type="match status" value="1"/>
</dbReference>
<dbReference type="PANTHER" id="PTHR15704">
    <property type="entry name" value="SUPERKILLER 3 PROTEIN-RELATED"/>
    <property type="match status" value="1"/>
</dbReference>
<dbReference type="GO" id="GO:0006401">
    <property type="term" value="P:RNA catabolic process"/>
    <property type="evidence" value="ECO:0007669"/>
    <property type="project" value="InterPro"/>
</dbReference>
<feature type="repeat" description="TPR" evidence="3">
    <location>
        <begin position="847"/>
        <end position="880"/>
    </location>
</feature>
<feature type="repeat" description="TPR" evidence="3">
    <location>
        <begin position="447"/>
        <end position="480"/>
    </location>
</feature>
<dbReference type="InterPro" id="IPR039226">
    <property type="entry name" value="Ski3/TTC37"/>
</dbReference>
<evidence type="ECO:0000256" key="2">
    <source>
        <dbReference type="ARBA" id="ARBA00022803"/>
    </source>
</evidence>
<dbReference type="Pfam" id="PF13181">
    <property type="entry name" value="TPR_8"/>
    <property type="match status" value="2"/>
</dbReference>
<evidence type="ECO:0008006" key="6">
    <source>
        <dbReference type="Google" id="ProtNLM"/>
    </source>
</evidence>
<reference evidence="4" key="1">
    <citation type="submission" date="2019-08" db="EMBL/GenBank/DDBJ databases">
        <title>The genome of the North American firefly Photinus pyralis.</title>
        <authorList>
            <consortium name="Photinus pyralis genome working group"/>
            <person name="Fallon T.R."/>
            <person name="Sander Lower S.E."/>
            <person name="Weng J.-K."/>
        </authorList>
    </citation>
    <scope>NUCLEOTIDE SEQUENCE</scope>
    <source>
        <strain evidence="4">TRF0915ILg1</strain>
        <tissue evidence="4">Whole body</tissue>
    </source>
</reference>
<dbReference type="Gene3D" id="1.25.40.10">
    <property type="entry name" value="Tetratricopeptide repeat domain"/>
    <property type="match status" value="8"/>
</dbReference>
<dbReference type="PROSITE" id="PS50005">
    <property type="entry name" value="TPR"/>
    <property type="match status" value="6"/>
</dbReference>
<dbReference type="Proteomes" id="UP000801492">
    <property type="component" value="Unassembled WGS sequence"/>
</dbReference>
<name>A0A8K0DCF9_IGNLU</name>
<dbReference type="EMBL" id="VTPC01002050">
    <property type="protein sequence ID" value="KAF2900693.1"/>
    <property type="molecule type" value="Genomic_DNA"/>
</dbReference>
<feature type="repeat" description="TPR" evidence="3">
    <location>
        <begin position="585"/>
        <end position="618"/>
    </location>
</feature>
<dbReference type="SMART" id="SM00028">
    <property type="entry name" value="TPR"/>
    <property type="match status" value="11"/>
</dbReference>
<evidence type="ECO:0000256" key="3">
    <source>
        <dbReference type="PROSITE-ProRule" id="PRU00339"/>
    </source>
</evidence>
<dbReference type="OrthoDB" id="421075at2759"/>
<evidence type="ECO:0000313" key="4">
    <source>
        <dbReference type="EMBL" id="KAF2900693.1"/>
    </source>
</evidence>
<dbReference type="Pfam" id="PF13432">
    <property type="entry name" value="TPR_16"/>
    <property type="match status" value="2"/>
</dbReference>